<dbReference type="InterPro" id="IPR053147">
    <property type="entry name" value="Hsp_HslJ-like"/>
</dbReference>
<feature type="compositionally biased region" description="Low complexity" evidence="1">
    <location>
        <begin position="47"/>
        <end position="62"/>
    </location>
</feature>
<evidence type="ECO:0000313" key="6">
    <source>
        <dbReference type="Proteomes" id="UP000233565"/>
    </source>
</evidence>
<name>A0A1I0XC01_9ACTN</name>
<dbReference type="PANTHER" id="PTHR35535">
    <property type="entry name" value="HEAT SHOCK PROTEIN HSLJ"/>
    <property type="match status" value="1"/>
</dbReference>
<dbReference type="InterPro" id="IPR005184">
    <property type="entry name" value="DUF306_Meta_HslJ"/>
</dbReference>
<organism evidence="4 5">
    <name type="scientific">Nocardioides alpinus</name>
    <dbReference type="NCBI Taxonomy" id="748909"/>
    <lineage>
        <taxon>Bacteria</taxon>
        <taxon>Bacillati</taxon>
        <taxon>Actinomycetota</taxon>
        <taxon>Actinomycetes</taxon>
        <taxon>Propionibacteriales</taxon>
        <taxon>Nocardioidaceae</taxon>
        <taxon>Nocardioides</taxon>
    </lineage>
</organism>
<dbReference type="OrthoDB" id="507754at2"/>
<dbReference type="Pfam" id="PF03724">
    <property type="entry name" value="META"/>
    <property type="match status" value="1"/>
</dbReference>
<dbReference type="EMBL" id="FOKC01000002">
    <property type="protein sequence ID" value="SFA98555.1"/>
    <property type="molecule type" value="Genomic_DNA"/>
</dbReference>
<evidence type="ECO:0000313" key="4">
    <source>
        <dbReference type="EMBL" id="SFA98555.1"/>
    </source>
</evidence>
<feature type="domain" description="DUF306" evidence="2">
    <location>
        <begin position="71"/>
        <end position="170"/>
    </location>
</feature>
<evidence type="ECO:0000313" key="3">
    <source>
        <dbReference type="EMBL" id="PKH44260.1"/>
    </source>
</evidence>
<dbReference type="STRING" id="748909.SAMN05192575_102300"/>
<dbReference type="InterPro" id="IPR038670">
    <property type="entry name" value="HslJ-like_sf"/>
</dbReference>
<accession>A0A1I0XC01</accession>
<proteinExistence type="predicted"/>
<gene>
    <name evidence="3" type="ORF">CXG46_01520</name>
    <name evidence="4" type="ORF">SAMN05192575_102300</name>
</gene>
<dbReference type="Proteomes" id="UP000199113">
    <property type="component" value="Unassembled WGS sequence"/>
</dbReference>
<reference evidence="3 6" key="2">
    <citation type="submission" date="2017-12" db="EMBL/GenBank/DDBJ databases">
        <title>Pharmacopeia of the Arctic Ocean.</title>
        <authorList>
            <person name="Collins E."/>
            <person name="Ducluzeau A.-L."/>
        </authorList>
    </citation>
    <scope>NUCLEOTIDE SEQUENCE [LARGE SCALE GENOMIC DNA]</scope>
    <source>
        <strain evidence="3 6">DSM 23325</strain>
    </source>
</reference>
<dbReference type="EMBL" id="PJBV01000010">
    <property type="protein sequence ID" value="PKH44260.1"/>
    <property type="molecule type" value="Genomic_DNA"/>
</dbReference>
<dbReference type="Proteomes" id="UP000233565">
    <property type="component" value="Unassembled WGS sequence"/>
</dbReference>
<dbReference type="RefSeq" id="WP_091196311.1">
    <property type="nucleotide sequence ID" value="NZ_FOKC01000002.1"/>
</dbReference>
<reference evidence="4" key="1">
    <citation type="submission" date="2016-10" db="EMBL/GenBank/DDBJ databases">
        <authorList>
            <person name="de Groot N.N."/>
        </authorList>
    </citation>
    <scope>NUCLEOTIDE SEQUENCE [LARGE SCALE GENOMIC DNA]</scope>
    <source>
        <strain evidence="4">CGMCC 1.10697</strain>
    </source>
</reference>
<keyword evidence="6" id="KW-1185">Reference proteome</keyword>
<sequence length="297" mass="30638">MHTTTESRRHRSPADRVGWTVRLAAGLLLAGLLTACGGDSDDGEGATSSPSTSPTSSTSSAEVAAADLDAAALDATSYASTSVEGHDLVPGSSVEVTFDGDTMSAYAGCNTLFGPFEVDGSMLAWSGPPAATMMMCEPELMDQDQWLSDLLTTGVTATQADGALTWEADGVVIELASAPSEDLDSLLGATWTVLGTVSDGAVSRLPVDTRRPRLDVAADGLSRVFTGCRSGRTTVRVDGASLAFANTSVQQGRCTGAAGKTEREVLALLDGTADNVELHDSLLVVTKGGRGLFFQVR</sequence>
<dbReference type="AlphaFoldDB" id="A0A1I0XC01"/>
<dbReference type="Gene3D" id="2.40.128.270">
    <property type="match status" value="2"/>
</dbReference>
<evidence type="ECO:0000313" key="5">
    <source>
        <dbReference type="Proteomes" id="UP000199113"/>
    </source>
</evidence>
<protein>
    <submittedName>
        <fullName evidence="4">META domain-containing protein</fullName>
    </submittedName>
</protein>
<dbReference type="PANTHER" id="PTHR35535:SF2">
    <property type="entry name" value="DUF306 DOMAIN-CONTAINING PROTEIN"/>
    <property type="match status" value="1"/>
</dbReference>
<evidence type="ECO:0000256" key="1">
    <source>
        <dbReference type="SAM" id="MobiDB-lite"/>
    </source>
</evidence>
<feature type="region of interest" description="Disordered" evidence="1">
    <location>
        <begin position="39"/>
        <end position="62"/>
    </location>
</feature>
<evidence type="ECO:0000259" key="2">
    <source>
        <dbReference type="Pfam" id="PF03724"/>
    </source>
</evidence>